<reference evidence="3" key="1">
    <citation type="submission" date="2014-09" db="EMBL/GenBank/DDBJ databases">
        <authorList>
            <person name="Mudge J."/>
            <person name="Ramaraj T."/>
            <person name="Lindquist I.E."/>
            <person name="Bharti A.K."/>
            <person name="Sundararajan A."/>
            <person name="Cameron C.T."/>
            <person name="Woodward J.E."/>
            <person name="May G.D."/>
            <person name="Brubaker C."/>
            <person name="Broadhvest J."/>
            <person name="Wilkins T.A."/>
        </authorList>
    </citation>
    <scope>NUCLEOTIDE SEQUENCE</scope>
    <source>
        <strain evidence="3">cv. AKA8401</strain>
    </source>
</reference>
<protein>
    <submittedName>
        <fullName evidence="2">Kinesin heavy chain</fullName>
    </submittedName>
</protein>
<accession>A0A0B0PV32</accession>
<organism evidence="2 3">
    <name type="scientific">Gossypium arboreum</name>
    <name type="common">Tree cotton</name>
    <name type="synonym">Gossypium nanking</name>
    <dbReference type="NCBI Taxonomy" id="29729"/>
    <lineage>
        <taxon>Eukaryota</taxon>
        <taxon>Viridiplantae</taxon>
        <taxon>Streptophyta</taxon>
        <taxon>Embryophyta</taxon>
        <taxon>Tracheophyta</taxon>
        <taxon>Spermatophyta</taxon>
        <taxon>Magnoliopsida</taxon>
        <taxon>eudicotyledons</taxon>
        <taxon>Gunneridae</taxon>
        <taxon>Pentapetalae</taxon>
        <taxon>rosids</taxon>
        <taxon>malvids</taxon>
        <taxon>Malvales</taxon>
        <taxon>Malvaceae</taxon>
        <taxon>Malvoideae</taxon>
        <taxon>Gossypium</taxon>
    </lineage>
</organism>
<evidence type="ECO:0000256" key="1">
    <source>
        <dbReference type="SAM" id="Phobius"/>
    </source>
</evidence>
<sequence length="49" mass="5671">MQDLSSYVNKGLSIEFPLSTSSEAFFTCYHQYAFPLYFMLIINAIIMHS</sequence>
<keyword evidence="1" id="KW-0472">Membrane</keyword>
<name>A0A0B0PV32_GOSAR</name>
<evidence type="ECO:0000313" key="2">
    <source>
        <dbReference type="EMBL" id="KHG28865.1"/>
    </source>
</evidence>
<evidence type="ECO:0000313" key="3">
    <source>
        <dbReference type="Proteomes" id="UP000032142"/>
    </source>
</evidence>
<proteinExistence type="predicted"/>
<dbReference type="EMBL" id="KN446791">
    <property type="protein sequence ID" value="KHG28865.1"/>
    <property type="molecule type" value="Genomic_DNA"/>
</dbReference>
<keyword evidence="1" id="KW-1133">Transmembrane helix</keyword>
<feature type="transmembrane region" description="Helical" evidence="1">
    <location>
        <begin position="29"/>
        <end position="46"/>
    </location>
</feature>
<gene>
    <name evidence="2" type="ORF">F383_35649</name>
</gene>
<dbReference type="AlphaFoldDB" id="A0A0B0PV32"/>
<dbReference type="Proteomes" id="UP000032142">
    <property type="component" value="Unassembled WGS sequence"/>
</dbReference>
<keyword evidence="1" id="KW-0812">Transmembrane</keyword>
<keyword evidence="3" id="KW-1185">Reference proteome</keyword>